<comment type="catalytic activity">
    <reaction evidence="8 9">
        <text>butanoate + ATP = butanoyl phosphate + ADP</text>
        <dbReference type="Rhea" id="RHEA:13585"/>
        <dbReference type="ChEBI" id="CHEBI:17968"/>
        <dbReference type="ChEBI" id="CHEBI:30616"/>
        <dbReference type="ChEBI" id="CHEBI:58079"/>
        <dbReference type="ChEBI" id="CHEBI:456216"/>
        <dbReference type="EC" id="2.7.2.7"/>
    </reaction>
</comment>
<dbReference type="RefSeq" id="WP_371387616.1">
    <property type="nucleotide sequence ID" value="NZ_JBGLYH010000053.1"/>
</dbReference>
<dbReference type="CDD" id="cd24011">
    <property type="entry name" value="ASKHA_NBD_BK"/>
    <property type="match status" value="1"/>
</dbReference>
<dbReference type="PROSITE" id="PS01075">
    <property type="entry name" value="ACETATE_KINASE_1"/>
    <property type="match status" value="1"/>
</dbReference>
<dbReference type="NCBIfam" id="TIGR02707">
    <property type="entry name" value="butyr_kinase"/>
    <property type="match status" value="1"/>
</dbReference>
<sequence>MSILVINPGSTSTKVALYRGGDTLAAEELQHSREEMAGFARVADQFDFRMRMVAEFLGKTGTDPKRIQAVVARGGLLRPLEGGVYEVSDEMVSHLLDARYGEHACNLGGILAQALARQWNVPAYVVDPVVTDEMMDKARLTGLPGLTRRSIFHALNQRGVARIVAERRGVVYERSNFIVCHMGGGVSIGAHRQGRVVDVINALDGEGPFTPERTGSLPLVPVLDMVHGGERDYAELRTTILRQGGLVAHLGTNDPRVVLARMDQGDEHAGLVFRAMAYGIARYIVSMAPALTGDEGGLDLAAVVLTGGLSRSQALVEEITRQVGFLGPVEVVPGEVEMSALAEGAARALCGREPVRTYSPE</sequence>
<comment type="subcellular location">
    <subcellularLocation>
        <location evidence="1 9">Cytoplasm</location>
    </subcellularLocation>
</comment>
<evidence type="ECO:0000256" key="6">
    <source>
        <dbReference type="ARBA" id="ARBA00022777"/>
    </source>
</evidence>
<dbReference type="GO" id="GO:0047761">
    <property type="term" value="F:butyrate kinase activity"/>
    <property type="evidence" value="ECO:0007669"/>
    <property type="project" value="UniProtKB-EC"/>
</dbReference>
<protein>
    <recommendedName>
        <fullName evidence="9">Probable butyrate kinase</fullName>
        <shortName evidence="9">BK</shortName>
        <ecNumber evidence="9">2.7.2.7</ecNumber>
    </recommendedName>
    <alternativeName>
        <fullName evidence="9">Branched-chain carboxylic acid kinase</fullName>
    </alternativeName>
</protein>
<evidence type="ECO:0000256" key="5">
    <source>
        <dbReference type="ARBA" id="ARBA00022741"/>
    </source>
</evidence>
<evidence type="ECO:0000256" key="8">
    <source>
        <dbReference type="ARBA" id="ARBA00048596"/>
    </source>
</evidence>
<evidence type="ECO:0000313" key="12">
    <source>
        <dbReference type="Proteomes" id="UP001568698"/>
    </source>
</evidence>
<organism evidence="11 12">
    <name type="scientific">Pseudodesulfovibrio karagichevae</name>
    <dbReference type="NCBI Taxonomy" id="3239305"/>
    <lineage>
        <taxon>Bacteria</taxon>
        <taxon>Pseudomonadati</taxon>
        <taxon>Thermodesulfobacteriota</taxon>
        <taxon>Desulfovibrionia</taxon>
        <taxon>Desulfovibrionales</taxon>
        <taxon>Desulfovibrionaceae</taxon>
    </lineage>
</organism>
<evidence type="ECO:0000256" key="1">
    <source>
        <dbReference type="ARBA" id="ARBA00004496"/>
    </source>
</evidence>
<dbReference type="NCBIfam" id="NF002834">
    <property type="entry name" value="PRK03011.1-5"/>
    <property type="match status" value="1"/>
</dbReference>
<dbReference type="Pfam" id="PF00871">
    <property type="entry name" value="Acetate_kinase"/>
    <property type="match status" value="1"/>
</dbReference>
<dbReference type="InterPro" id="IPR023865">
    <property type="entry name" value="Aliphatic_acid_kinase_CS"/>
</dbReference>
<dbReference type="EC" id="2.7.2.7" evidence="9"/>
<dbReference type="Proteomes" id="UP001568698">
    <property type="component" value="Unassembled WGS sequence"/>
</dbReference>
<evidence type="ECO:0000256" key="10">
    <source>
        <dbReference type="RuleBase" id="RU003835"/>
    </source>
</evidence>
<dbReference type="HAMAP" id="MF_00542">
    <property type="entry name" value="Butyrate_kinase"/>
    <property type="match status" value="1"/>
</dbReference>
<keyword evidence="4 9" id="KW-0808">Transferase</keyword>
<evidence type="ECO:0000313" key="11">
    <source>
        <dbReference type="EMBL" id="MEZ7198118.1"/>
    </source>
</evidence>
<name>A0ABV4K8E7_9BACT</name>
<dbReference type="PROSITE" id="PS01076">
    <property type="entry name" value="ACETATE_KINASE_2"/>
    <property type="match status" value="1"/>
</dbReference>
<gene>
    <name evidence="9 11" type="primary">buk</name>
    <name evidence="11" type="ORF">AB6M95_15290</name>
</gene>
<dbReference type="InterPro" id="IPR043129">
    <property type="entry name" value="ATPase_NBD"/>
</dbReference>
<dbReference type="SUPFAM" id="SSF53067">
    <property type="entry name" value="Actin-like ATPase domain"/>
    <property type="match status" value="2"/>
</dbReference>
<dbReference type="Gene3D" id="3.30.420.40">
    <property type="match status" value="2"/>
</dbReference>
<dbReference type="EMBL" id="JBGLYH010000053">
    <property type="protein sequence ID" value="MEZ7198118.1"/>
    <property type="molecule type" value="Genomic_DNA"/>
</dbReference>
<evidence type="ECO:0000256" key="2">
    <source>
        <dbReference type="ARBA" id="ARBA00008748"/>
    </source>
</evidence>
<reference evidence="11 12" key="1">
    <citation type="submission" date="2024-08" db="EMBL/GenBank/DDBJ databases">
        <title>Sulfate-reducing bacteria isolated from formation water of the oil field in Kazakhstan and description of Pseudodesulfovibrio sp.</title>
        <authorList>
            <person name="Bidzhieva S.K."/>
            <person name="Tourova T.P."/>
            <person name="Grouzdev D.S."/>
            <person name="Beletsky A.V."/>
            <person name="Sokolova D.S."/>
            <person name="Samigullina S.R."/>
            <person name="Poltaraus A.B."/>
            <person name="Avtukh A.N."/>
            <person name="Tereshina V.M."/>
            <person name="Zhaparov N.S."/>
            <person name="Mardanov A.V."/>
            <person name="Nazina T.N."/>
        </authorList>
    </citation>
    <scope>NUCLEOTIDE SEQUENCE [LARGE SCALE GENOMIC DNA]</scope>
    <source>
        <strain evidence="11 12">9FUS</strain>
    </source>
</reference>
<dbReference type="InterPro" id="IPR011245">
    <property type="entry name" value="Butyrate_kin"/>
</dbReference>
<proteinExistence type="inferred from homology"/>
<dbReference type="PIRSF" id="PIRSF036458">
    <property type="entry name" value="Butyrate_kin"/>
    <property type="match status" value="1"/>
</dbReference>
<evidence type="ECO:0000256" key="9">
    <source>
        <dbReference type="HAMAP-Rule" id="MF_00542"/>
    </source>
</evidence>
<keyword evidence="7 9" id="KW-0067">ATP-binding</keyword>
<dbReference type="InterPro" id="IPR000890">
    <property type="entry name" value="Aliphatic_acid_kin_short-chain"/>
</dbReference>
<evidence type="ECO:0000256" key="3">
    <source>
        <dbReference type="ARBA" id="ARBA00022490"/>
    </source>
</evidence>
<keyword evidence="6 9" id="KW-0418">Kinase</keyword>
<keyword evidence="3 9" id="KW-0963">Cytoplasm</keyword>
<comment type="caution">
    <text evidence="11">The sequence shown here is derived from an EMBL/GenBank/DDBJ whole genome shotgun (WGS) entry which is preliminary data.</text>
</comment>
<keyword evidence="5 9" id="KW-0547">Nucleotide-binding</keyword>
<dbReference type="PANTHER" id="PTHR21060:SF3">
    <property type="entry name" value="BUTYRATE KINASE 2-RELATED"/>
    <property type="match status" value="1"/>
</dbReference>
<dbReference type="PRINTS" id="PR00471">
    <property type="entry name" value="ACETATEKNASE"/>
</dbReference>
<keyword evidence="12" id="KW-1185">Reference proteome</keyword>
<evidence type="ECO:0000256" key="4">
    <source>
        <dbReference type="ARBA" id="ARBA00022679"/>
    </source>
</evidence>
<comment type="similarity">
    <text evidence="2 9 10">Belongs to the acetokinase family.</text>
</comment>
<dbReference type="PANTHER" id="PTHR21060">
    <property type="entry name" value="ACETATE KINASE"/>
    <property type="match status" value="1"/>
</dbReference>
<evidence type="ECO:0000256" key="7">
    <source>
        <dbReference type="ARBA" id="ARBA00022840"/>
    </source>
</evidence>
<accession>A0ABV4K8E7</accession>